<dbReference type="PIRSF" id="PIRSF006487">
    <property type="entry name" value="GcvT"/>
    <property type="match status" value="1"/>
</dbReference>
<dbReference type="Proteomes" id="UP000431684">
    <property type="component" value="Unassembled WGS sequence"/>
</dbReference>
<dbReference type="FunFam" id="4.10.1250.10:FF:000001">
    <property type="entry name" value="Aminomethyltransferase"/>
    <property type="match status" value="1"/>
</dbReference>
<comment type="subunit">
    <text evidence="7">The glycine cleavage system is composed of four proteins: P, T, L and H.</text>
</comment>
<dbReference type="NCBIfam" id="TIGR00528">
    <property type="entry name" value="gcvT"/>
    <property type="match status" value="1"/>
</dbReference>
<evidence type="ECO:0000256" key="2">
    <source>
        <dbReference type="ARBA" id="ARBA00012616"/>
    </source>
</evidence>
<dbReference type="Pfam" id="PF01571">
    <property type="entry name" value="GCV_T"/>
    <property type="match status" value="1"/>
</dbReference>
<dbReference type="FunFam" id="3.30.70.1400:FF:000001">
    <property type="entry name" value="Aminomethyltransferase"/>
    <property type="match status" value="1"/>
</dbReference>
<dbReference type="InterPro" id="IPR022903">
    <property type="entry name" value="GcvT_bac"/>
</dbReference>
<dbReference type="InterPro" id="IPR027266">
    <property type="entry name" value="TrmE/GcvT-like"/>
</dbReference>
<dbReference type="InterPro" id="IPR028896">
    <property type="entry name" value="GcvT/YgfZ/DmdA"/>
</dbReference>
<dbReference type="InterPro" id="IPR006222">
    <property type="entry name" value="GCVT_N"/>
</dbReference>
<sequence length="376" mass="40450">MTLKATPLNAAHRALGARMVDFGGWDMPVNYGSQIEEHHAVRSDAGMFDVAHMCVVDIKSTDGRANVRDFLRRLLANNVDKLQVSGKALYSCMLNPEGTVIDDLIVYFFTENWFRLVVNAGTAEKDVAWMQAKNAEWNAGLTITERRDNNDAMALIAVQGPNARAKVWELIPQAKEATADMKPFNVAIVKDTAFGEAMVARTGYTGEDGFEIGVAATQAEALWNALAASGVKPAGLGARDTLRLEAGMNLYGQDMDETVNPLDAGLAWTIDLVAERDFVGKAALQAAGQNAQFVGLILREKGGVLRAHQKVIAADGATGEITSGTFSPTMQQAIALARVPMGVQVGDTVHVEIRDKKLAATVVKLPFVRNGKILVA</sequence>
<evidence type="ECO:0000313" key="12">
    <source>
        <dbReference type="Proteomes" id="UP000431684"/>
    </source>
</evidence>
<proteinExistence type="inferred from homology"/>
<keyword evidence="11" id="KW-0489">Methyltransferase</keyword>
<keyword evidence="3 7" id="KW-0032">Aminotransferase</keyword>
<protein>
    <recommendedName>
        <fullName evidence="2 7">Aminomethyltransferase</fullName>
        <ecNumber evidence="2 7">2.1.2.10</ecNumber>
    </recommendedName>
    <alternativeName>
        <fullName evidence="5 7">Glycine cleavage system T protein</fullName>
    </alternativeName>
</protein>
<dbReference type="GO" id="GO:0005829">
    <property type="term" value="C:cytosol"/>
    <property type="evidence" value="ECO:0007669"/>
    <property type="project" value="TreeGrafter"/>
</dbReference>
<evidence type="ECO:0000256" key="6">
    <source>
        <dbReference type="ARBA" id="ARBA00047665"/>
    </source>
</evidence>
<feature type="binding site" evidence="8">
    <location>
        <position position="211"/>
    </location>
    <ligand>
        <name>substrate</name>
    </ligand>
</feature>
<evidence type="ECO:0000259" key="9">
    <source>
        <dbReference type="Pfam" id="PF01571"/>
    </source>
</evidence>
<dbReference type="RefSeq" id="WP_155711374.1">
    <property type="nucleotide sequence ID" value="NZ_BMWU01000010.1"/>
</dbReference>
<dbReference type="GO" id="GO:0005960">
    <property type="term" value="C:glycine cleavage complex"/>
    <property type="evidence" value="ECO:0007669"/>
    <property type="project" value="InterPro"/>
</dbReference>
<dbReference type="InterPro" id="IPR006223">
    <property type="entry name" value="GcvT"/>
</dbReference>
<comment type="caution">
    <text evidence="11">The sequence shown here is derived from an EMBL/GenBank/DDBJ whole genome shotgun (WGS) entry which is preliminary data.</text>
</comment>
<dbReference type="OrthoDB" id="9774591at2"/>
<comment type="similarity">
    <text evidence="1 7">Belongs to the GcvT family.</text>
</comment>
<dbReference type="InterPro" id="IPR029043">
    <property type="entry name" value="GcvT/YgfZ_C"/>
</dbReference>
<comment type="function">
    <text evidence="7">The glycine cleavage system catalyzes the degradation of glycine.</text>
</comment>
<dbReference type="GO" id="GO:0032259">
    <property type="term" value="P:methylation"/>
    <property type="evidence" value="ECO:0007669"/>
    <property type="project" value="UniProtKB-KW"/>
</dbReference>
<accession>A0A6I3XMS6</accession>
<dbReference type="HAMAP" id="MF_00259">
    <property type="entry name" value="GcvT"/>
    <property type="match status" value="1"/>
</dbReference>
<dbReference type="EMBL" id="WNWM01000002">
    <property type="protein sequence ID" value="MUI15723.1"/>
    <property type="molecule type" value="Genomic_DNA"/>
</dbReference>
<dbReference type="AlphaFoldDB" id="A0A6I3XMS6"/>
<feature type="domain" description="Aminomethyltransferase C-terminal" evidence="10">
    <location>
        <begin position="292"/>
        <end position="368"/>
    </location>
</feature>
<dbReference type="EC" id="2.1.2.10" evidence="2 7"/>
<dbReference type="GO" id="GO:0008483">
    <property type="term" value="F:transaminase activity"/>
    <property type="evidence" value="ECO:0007669"/>
    <property type="project" value="UniProtKB-KW"/>
</dbReference>
<evidence type="ECO:0000313" key="11">
    <source>
        <dbReference type="EMBL" id="MUI15723.1"/>
    </source>
</evidence>
<evidence type="ECO:0000256" key="3">
    <source>
        <dbReference type="ARBA" id="ARBA00022576"/>
    </source>
</evidence>
<dbReference type="SUPFAM" id="SSF101790">
    <property type="entry name" value="Aminomethyltransferase beta-barrel domain"/>
    <property type="match status" value="1"/>
</dbReference>
<dbReference type="Gene3D" id="4.10.1250.10">
    <property type="entry name" value="Aminomethyltransferase fragment"/>
    <property type="match status" value="1"/>
</dbReference>
<dbReference type="GO" id="GO:0008168">
    <property type="term" value="F:methyltransferase activity"/>
    <property type="evidence" value="ECO:0007669"/>
    <property type="project" value="UniProtKB-KW"/>
</dbReference>
<dbReference type="GO" id="GO:0019464">
    <property type="term" value="P:glycine decarboxylation via glycine cleavage system"/>
    <property type="evidence" value="ECO:0007669"/>
    <property type="project" value="UniProtKB-UniRule"/>
</dbReference>
<dbReference type="Gene3D" id="3.30.1360.120">
    <property type="entry name" value="Probable tRNA modification gtpase trme, domain 1"/>
    <property type="match status" value="1"/>
</dbReference>
<dbReference type="Gene3D" id="3.30.70.1400">
    <property type="entry name" value="Aminomethyltransferase beta-barrel domains"/>
    <property type="match status" value="1"/>
</dbReference>
<evidence type="ECO:0000256" key="8">
    <source>
        <dbReference type="PIRSR" id="PIRSR006487-1"/>
    </source>
</evidence>
<evidence type="ECO:0000256" key="4">
    <source>
        <dbReference type="ARBA" id="ARBA00022679"/>
    </source>
</evidence>
<evidence type="ECO:0000256" key="1">
    <source>
        <dbReference type="ARBA" id="ARBA00008609"/>
    </source>
</evidence>
<dbReference type="Gene3D" id="2.40.30.110">
    <property type="entry name" value="Aminomethyltransferase beta-barrel domains"/>
    <property type="match status" value="1"/>
</dbReference>
<dbReference type="PANTHER" id="PTHR43757:SF2">
    <property type="entry name" value="AMINOMETHYLTRANSFERASE, MITOCHONDRIAL"/>
    <property type="match status" value="1"/>
</dbReference>
<evidence type="ECO:0000256" key="7">
    <source>
        <dbReference type="HAMAP-Rule" id="MF_00259"/>
    </source>
</evidence>
<keyword evidence="4 7" id="KW-0808">Transferase</keyword>
<keyword evidence="12" id="KW-1185">Reference proteome</keyword>
<dbReference type="PANTHER" id="PTHR43757">
    <property type="entry name" value="AMINOMETHYLTRANSFERASE"/>
    <property type="match status" value="1"/>
</dbReference>
<evidence type="ECO:0000256" key="5">
    <source>
        <dbReference type="ARBA" id="ARBA00031395"/>
    </source>
</evidence>
<gene>
    <name evidence="7 11" type="primary">gcvT</name>
    <name evidence="11" type="ORF">GJV26_25185</name>
</gene>
<dbReference type="GO" id="GO:0004047">
    <property type="term" value="F:aminomethyltransferase activity"/>
    <property type="evidence" value="ECO:0007669"/>
    <property type="project" value="UniProtKB-UniRule"/>
</dbReference>
<organism evidence="11 12">
    <name type="scientific">Pseudoduganella dura</name>
    <dbReference type="NCBI Taxonomy" id="321982"/>
    <lineage>
        <taxon>Bacteria</taxon>
        <taxon>Pseudomonadati</taxon>
        <taxon>Pseudomonadota</taxon>
        <taxon>Betaproteobacteria</taxon>
        <taxon>Burkholderiales</taxon>
        <taxon>Oxalobacteraceae</taxon>
        <taxon>Telluria group</taxon>
        <taxon>Pseudoduganella</taxon>
    </lineage>
</organism>
<dbReference type="NCBIfam" id="NF001567">
    <property type="entry name" value="PRK00389.1"/>
    <property type="match status" value="1"/>
</dbReference>
<dbReference type="InterPro" id="IPR013977">
    <property type="entry name" value="GcvT_C"/>
</dbReference>
<feature type="domain" description="GCVT N-terminal" evidence="9">
    <location>
        <begin position="10"/>
        <end position="272"/>
    </location>
</feature>
<name>A0A6I3XMS6_9BURK</name>
<evidence type="ECO:0000259" key="10">
    <source>
        <dbReference type="Pfam" id="PF08669"/>
    </source>
</evidence>
<dbReference type="SUPFAM" id="SSF103025">
    <property type="entry name" value="Folate-binding domain"/>
    <property type="match status" value="1"/>
</dbReference>
<comment type="catalytic activity">
    <reaction evidence="6 7">
        <text>N(6)-[(R)-S(8)-aminomethyldihydrolipoyl]-L-lysyl-[protein] + (6S)-5,6,7,8-tetrahydrofolate = N(6)-[(R)-dihydrolipoyl]-L-lysyl-[protein] + (6R)-5,10-methylene-5,6,7,8-tetrahydrofolate + NH4(+)</text>
        <dbReference type="Rhea" id="RHEA:16945"/>
        <dbReference type="Rhea" id="RHEA-COMP:10475"/>
        <dbReference type="Rhea" id="RHEA-COMP:10492"/>
        <dbReference type="ChEBI" id="CHEBI:15636"/>
        <dbReference type="ChEBI" id="CHEBI:28938"/>
        <dbReference type="ChEBI" id="CHEBI:57453"/>
        <dbReference type="ChEBI" id="CHEBI:83100"/>
        <dbReference type="ChEBI" id="CHEBI:83143"/>
        <dbReference type="EC" id="2.1.2.10"/>
    </reaction>
</comment>
<dbReference type="Pfam" id="PF08669">
    <property type="entry name" value="GCV_T_C"/>
    <property type="match status" value="1"/>
</dbReference>
<reference evidence="11 12" key="1">
    <citation type="submission" date="2019-11" db="EMBL/GenBank/DDBJ databases">
        <title>Draft Genome Sequences of Six Type Strains of the Genus Massilia.</title>
        <authorList>
            <person name="Miess H."/>
            <person name="Frediansyah A."/>
            <person name="Goeker M."/>
            <person name="Gross H."/>
        </authorList>
    </citation>
    <scope>NUCLEOTIDE SEQUENCE [LARGE SCALE GENOMIC DNA]</scope>
    <source>
        <strain evidence="11 12">DSM 17513</strain>
    </source>
</reference>